<dbReference type="GO" id="GO:0004803">
    <property type="term" value="F:transposase activity"/>
    <property type="evidence" value="ECO:0007669"/>
    <property type="project" value="InterPro"/>
</dbReference>
<dbReference type="InterPro" id="IPR047650">
    <property type="entry name" value="Transpos_IS110"/>
</dbReference>
<reference evidence="5 9" key="1">
    <citation type="submission" date="2020-02" db="EMBL/GenBank/DDBJ databases">
        <title>Plant-Promoting Endophytic Bacterium Rhizobium oryzihabitans sp. nov., Isolated from the Root of Rice.</title>
        <authorList>
            <person name="zhao J."/>
            <person name="Zhang G."/>
        </authorList>
    </citation>
    <scope>NUCLEOTIDE SEQUENCE [LARGE SCALE GENOMIC DNA]</scope>
    <source>
        <strain evidence="5 9">M15</strain>
    </source>
</reference>
<organism evidence="5 9">
    <name type="scientific">Rhizobium oryzihabitans</name>
    <dbReference type="NCBI Taxonomy" id="2267833"/>
    <lineage>
        <taxon>Bacteria</taxon>
        <taxon>Pseudomonadati</taxon>
        <taxon>Pseudomonadota</taxon>
        <taxon>Alphaproteobacteria</taxon>
        <taxon>Hyphomicrobiales</taxon>
        <taxon>Rhizobiaceae</taxon>
        <taxon>Rhizobium/Agrobacterium group</taxon>
        <taxon>Rhizobium</taxon>
    </lineage>
</organism>
<evidence type="ECO:0000313" key="4">
    <source>
        <dbReference type="EMBL" id="QIB38918.1"/>
    </source>
</evidence>
<dbReference type="EMBL" id="CP048635">
    <property type="protein sequence ID" value="QIB40909.1"/>
    <property type="molecule type" value="Genomic_DNA"/>
</dbReference>
<dbReference type="Proteomes" id="UP000464865">
    <property type="component" value="Chromosome M15-11"/>
</dbReference>
<dbReference type="GO" id="GO:0006313">
    <property type="term" value="P:DNA transposition"/>
    <property type="evidence" value="ECO:0007669"/>
    <property type="project" value="InterPro"/>
</dbReference>
<protein>
    <submittedName>
        <fullName evidence="5">IS110 family transposase</fullName>
    </submittedName>
</protein>
<dbReference type="PANTHER" id="PTHR33055:SF13">
    <property type="entry name" value="TRANSPOSASE"/>
    <property type="match status" value="1"/>
</dbReference>
<dbReference type="EMBL" id="CP048632">
    <property type="protein sequence ID" value="QIB37874.1"/>
    <property type="molecule type" value="Genomic_DNA"/>
</dbReference>
<dbReference type="EMBL" id="CP048635">
    <property type="protein sequence ID" value="QIB40890.1"/>
    <property type="molecule type" value="Genomic_DNA"/>
</dbReference>
<keyword evidence="9" id="KW-1185">Reference proteome</keyword>
<evidence type="ECO:0000313" key="9">
    <source>
        <dbReference type="Proteomes" id="UP000464865"/>
    </source>
</evidence>
<dbReference type="EMBL" id="CP048635">
    <property type="protein sequence ID" value="QIB40892.1"/>
    <property type="molecule type" value="Genomic_DNA"/>
</dbReference>
<dbReference type="KEGG" id="roy:G3A56_24270"/>
<evidence type="ECO:0000259" key="2">
    <source>
        <dbReference type="Pfam" id="PF02371"/>
    </source>
</evidence>
<dbReference type="KEGG" id="roy:G3A56_07595"/>
<dbReference type="Pfam" id="PF02371">
    <property type="entry name" value="Transposase_20"/>
    <property type="match status" value="1"/>
</dbReference>
<dbReference type="EMBL" id="CP048632">
    <property type="protein sequence ID" value="QIB38918.1"/>
    <property type="molecule type" value="Genomic_DNA"/>
</dbReference>
<accession>A0A7L5BPN8</accession>
<proteinExistence type="predicted"/>
<dbReference type="NCBIfam" id="NF033542">
    <property type="entry name" value="transpos_IS110"/>
    <property type="match status" value="1"/>
</dbReference>
<dbReference type="PANTHER" id="PTHR33055">
    <property type="entry name" value="TRANSPOSASE FOR INSERTION SEQUENCE ELEMENT IS1111A"/>
    <property type="match status" value="1"/>
</dbReference>
<dbReference type="KEGG" id="roy:G3A56_24145"/>
<evidence type="ECO:0000313" key="6">
    <source>
        <dbReference type="EMBL" id="QIB40892.1"/>
    </source>
</evidence>
<evidence type="ECO:0000313" key="7">
    <source>
        <dbReference type="EMBL" id="QIB40909.1"/>
    </source>
</evidence>
<dbReference type="Pfam" id="PF01548">
    <property type="entry name" value="DEDD_Tnp_IS110"/>
    <property type="match status" value="1"/>
</dbReference>
<dbReference type="KEGG" id="roy:G3A56_13700"/>
<name>A0A7L5BPN8_9HYPH</name>
<dbReference type="InterPro" id="IPR003346">
    <property type="entry name" value="Transposase_20"/>
</dbReference>
<evidence type="ECO:0000259" key="1">
    <source>
        <dbReference type="Pfam" id="PF01548"/>
    </source>
</evidence>
<dbReference type="KEGG" id="roy:G3A56_24155"/>
<dbReference type="EMBL" id="CP048635">
    <property type="protein sequence ID" value="QIB40937.1"/>
    <property type="molecule type" value="Genomic_DNA"/>
</dbReference>
<dbReference type="AlphaFoldDB" id="A0A7L5BPN8"/>
<dbReference type="RefSeq" id="WP_082182843.1">
    <property type="nucleotide sequence ID" value="NZ_CP048632.1"/>
</dbReference>
<evidence type="ECO:0000313" key="5">
    <source>
        <dbReference type="EMBL" id="QIB40890.1"/>
    </source>
</evidence>
<dbReference type="GO" id="GO:0003677">
    <property type="term" value="F:DNA binding"/>
    <property type="evidence" value="ECO:0007669"/>
    <property type="project" value="InterPro"/>
</dbReference>
<gene>
    <name evidence="3" type="ORF">G3A56_07595</name>
    <name evidence="4" type="ORF">G3A56_13700</name>
    <name evidence="5" type="ORF">G3A56_24145</name>
    <name evidence="6" type="ORF">G3A56_24155</name>
    <name evidence="7" type="ORF">G3A56_24270</name>
    <name evidence="8" type="ORF">G3A56_24425</name>
</gene>
<sequence length="309" mass="34191">MIHPVFIGCDVAKAHLDLFDGRTSRHIRIDNTAAAIHAWLQSLEGQEATVILEATGRYDRQLRAALDRQQRPYCRVNPARARDFARATGRLAKTDAIDARLLARMGETLGPATSTPPDPARQALASFHTRRDQLVAMRQQERLRLSSAEPMEHDSLERHLIWLDGEIEAIEKACHAHVRENAELNEQSTRLRSIPGVGPVTAFTLMAHMPELGGSSSKAMAALAGLAPFNADSGIKRGQRHIRGGRKRVRDALYMAALVAYRLKTAFARTAQTMQTKGKPFKVMIIAIARKILVAANAILRDKTVFAKT</sequence>
<feature type="domain" description="Transposase IS110-like N-terminal" evidence="1">
    <location>
        <begin position="7"/>
        <end position="147"/>
    </location>
</feature>
<dbReference type="KEGG" id="roy:G3A56_24425"/>
<evidence type="ECO:0000313" key="8">
    <source>
        <dbReference type="EMBL" id="QIB40937.1"/>
    </source>
</evidence>
<feature type="domain" description="Transposase IS116/IS110/IS902 C-terminal" evidence="2">
    <location>
        <begin position="189"/>
        <end position="268"/>
    </location>
</feature>
<evidence type="ECO:0000313" key="3">
    <source>
        <dbReference type="EMBL" id="QIB37874.1"/>
    </source>
</evidence>
<dbReference type="InterPro" id="IPR002525">
    <property type="entry name" value="Transp_IS110-like_N"/>
</dbReference>
<dbReference type="Proteomes" id="UP000464865">
    <property type="component" value="Chromosome M15-12"/>
</dbReference>